<dbReference type="PANTHER" id="PTHR33877:SF2">
    <property type="entry name" value="OS07G0170200 PROTEIN"/>
    <property type="match status" value="1"/>
</dbReference>
<keyword evidence="2" id="KW-0540">Nuclease</keyword>
<keyword evidence="2" id="KW-0378">Hydrolase</keyword>
<dbReference type="InterPro" id="IPR052892">
    <property type="entry name" value="NA-targeting_endonuclease"/>
</dbReference>
<dbReference type="GeneID" id="77927701"/>
<dbReference type="SMART" id="SM00507">
    <property type="entry name" value="HNHc"/>
    <property type="match status" value="1"/>
</dbReference>
<dbReference type="GO" id="GO:0004519">
    <property type="term" value="F:endonuclease activity"/>
    <property type="evidence" value="ECO:0007669"/>
    <property type="project" value="UniProtKB-KW"/>
</dbReference>
<dbReference type="EMBL" id="MW822145">
    <property type="protein sequence ID" value="QWT30007.1"/>
    <property type="molecule type" value="Genomic_DNA"/>
</dbReference>
<dbReference type="Proteomes" id="UP000683399">
    <property type="component" value="Segment"/>
</dbReference>
<evidence type="ECO:0000313" key="2">
    <source>
        <dbReference type="EMBL" id="QWT30007.1"/>
    </source>
</evidence>
<dbReference type="KEGG" id="vg:77927701"/>
<dbReference type="Pfam" id="PF01844">
    <property type="entry name" value="HNH"/>
    <property type="match status" value="1"/>
</dbReference>
<evidence type="ECO:0000313" key="3">
    <source>
        <dbReference type="Proteomes" id="UP000683399"/>
    </source>
</evidence>
<dbReference type="InterPro" id="IPR003615">
    <property type="entry name" value="HNH_nuc"/>
</dbReference>
<proteinExistence type="predicted"/>
<dbReference type="InterPro" id="IPR002711">
    <property type="entry name" value="HNH"/>
</dbReference>
<name>A0A8F2E6R2_9CAUD</name>
<dbReference type="CDD" id="cd00085">
    <property type="entry name" value="HNHc"/>
    <property type="match status" value="1"/>
</dbReference>
<organism evidence="2 3">
    <name type="scientific">Streptomyces phage TunaTartare</name>
    <dbReference type="NCBI Taxonomy" id="2848887"/>
    <lineage>
        <taxon>Viruses</taxon>
        <taxon>Duplodnaviria</taxon>
        <taxon>Heunggongvirae</taxon>
        <taxon>Uroviricota</taxon>
        <taxon>Caudoviricetes</taxon>
        <taxon>Stanwilliamsviridae</taxon>
        <taxon>Loccivirinae</taxon>
        <taxon>Faustvirus</taxon>
        <taxon>Faustvirus tunatartare</taxon>
    </lineage>
</organism>
<keyword evidence="3" id="KW-1185">Reference proteome</keyword>
<gene>
    <name evidence="2" type="primary">133</name>
    <name evidence="2" type="ORF">SEA_TUNATARTARE_133</name>
</gene>
<accession>A0A8F2E6R2</accession>
<evidence type="ECO:0000259" key="1">
    <source>
        <dbReference type="SMART" id="SM00507"/>
    </source>
</evidence>
<reference evidence="2 3" key="1">
    <citation type="submission" date="2021-03" db="EMBL/GenBank/DDBJ databases">
        <authorList>
            <person name="Alqahtani R."/>
            <person name="Behailu E."/>
            <person name="Cappabianca D.W."/>
            <person name="Csanadi-Schwartz K.M."/>
            <person name="Dalal A.S."/>
            <person name="Fahim M.S."/>
            <person name="Franklin J.M."/>
            <person name="Gluckman M.H."/>
            <person name="Levine C.J."/>
            <person name="Martin N."/>
            <person name="Milza N."/>
            <person name="Najmabadi R."/>
            <person name="Newman A.M."/>
            <person name="Pajunar M."/>
            <person name="Qalawee I."/>
            <person name="Rizvi A."/>
            <person name="Samuel A."/>
            <person name="Smith A."/>
            <person name="Swann F.E."/>
            <person name="Sweeney P."/>
            <person name="Torres N.R."/>
            <person name="Ventrone L."/>
            <person name="Ventura L."/>
            <person name="Wroe M."/>
            <person name="Acquaye N.A."/>
            <person name="Agnes T.J."/>
            <person name="Ahmed A."/>
            <person name="Ahmed S."/>
            <person name="Amodu B.A."/>
            <person name="Arefeayne N.F."/>
            <person name="Asamoah-Frimpong E.A."/>
            <person name="Attaran A."/>
            <person name="Barragan J.M."/>
            <person name="Baumgarten L.N."/>
            <person name="Berhane B."/>
            <person name="Beyene A."/>
            <person name="Bhattarai B."/>
            <person name="Biondokin D.V."/>
            <person name="Boone B.K."/>
            <person name="Burney S.Z."/>
            <person name="Cayanan J.T."/>
            <person name="Cesta G."/>
            <person name="Chang J."/>
            <person name="Chavez J."/>
            <person name="Chorbajian C."/>
            <person name="Christian S."/>
            <person name="Corns J.R."/>
            <person name="Corns N.R."/>
            <person name="Cowan J.T."/>
            <person name="Coyne C."/>
            <person name="Dadzie B."/>
            <person name="Datu D.V."/>
            <person name="Deng B.C."/>
            <person name="Der L."/>
            <person name="Dickerson K."/>
            <person name="Dozier E."/>
            <person name="Egbunine A.O."/>
            <person name="Farooq M."/>
            <person name="Fonge A.E."/>
            <person name="Ghomsi-Nono M.P."/>
            <person name="Giampietro H."/>
            <person name="Gunnison R.P."/>
            <person name="Han S.H."/>
            <person name="Hennigan A.J."/>
            <person name="Hong A.N."/>
            <person name="Ijomor E.C."/>
            <person name="Jalali A."/>
            <person name="Jamil T.Z."/>
            <person name="Jenkins C.R."/>
            <person name="Joseph M.A."/>
            <person name="Jowanowitch O.J."/>
            <person name="Kang D."/>
            <person name="Khan A."/>
            <person name="Khan Z.K."/>
            <person name="Kiewe T."/>
            <person name="Kjerulf A.B."/>
            <person name="Kolosey V."/>
            <person name="Kurup M."/>
            <person name="Lee V.H."/>
            <person name="Llontop-Maldonado V."/>
            <person name="Long P."/>
            <person name="Lu N."/>
            <person name="Majekodunmi A."/>
            <person name="Malik H.W."/>
            <person name="Marcellino S.C."/>
            <person name="Martinez L.A."/>
            <person name="Meher F.N."/>
            <person name="Michelin M.A."/>
            <person name="Mitchell K.G."/>
            <person name="Mullens W.J."/>
            <person name="Nwakama C."/>
            <person name="Nwosu F.T."/>
            <person name="Oboh E.C."/>
            <person name="Odujinrin O."/>
            <person name="Ogunsan O."/>
            <person name="O'Neill K."/>
            <person name="Oxlaj J.A."/>
            <person name="Patel A.K."/>
            <person name="Patel B.R."/>
            <person name="Pham Q."/>
            <person name="Porter J."/>
            <person name="Portes J."/>
            <person name="Prokopenko A."/>
            <person name="Quraishi M."/>
            <person name="Qureshi M."/>
            <person name="Rivera A."/>
            <person name="Rubalsky V."/>
            <person name="Saikali Y."/>
            <person name="Saqaf K."/>
            <person name="Saroya S.R."/>
            <person name="Seas A."/>
            <person name="Shadrick R.E."/>
            <person name="Sharda N."/>
            <person name="Sigindere M.T."/>
            <person name="Simbi V.G."/>
            <person name="Thuzar C."/>
            <person name="Tran K."/>
            <person name="Tran V.D."/>
            <person name="Trang W."/>
            <person name="Vaishnav N."/>
            <person name="Vuong K."/>
            <person name="Walker C."/>
            <person name="Wallace S.A."/>
            <person name="Warfield J.C."/>
            <person name="Wikina T."/>
            <person name="Wobbeking F.T."/>
            <person name="Worrent L.D."/>
            <person name="Yan T."/>
            <person name="Zehra A."/>
            <person name="Avazpour P."/>
            <person name="Kim F.M."/>
            <person name="Mason K."/>
            <person name="Nguyen D.A."/>
            <person name="Pettit S.M."/>
            <person name="Zhou O.J."/>
            <person name="Brissett D.L."/>
            <person name="Gualtieri C."/>
            <person name="Hufford T.M."/>
            <person name="Ko J.M."/>
            <person name="Novak J.K."/>
            <person name="Smith Z.M."/>
            <person name="Mayer-Bacon C."/>
            <person name="Erill I."/>
            <person name="Caruso S.M."/>
            <person name="Garlena R.A."/>
            <person name="Russell D.A."/>
            <person name="Pope W.H."/>
            <person name="Jacobs-Sera D."/>
            <person name="Hatfull G.F."/>
        </authorList>
    </citation>
    <scope>NUCLEOTIDE SEQUENCE [LARGE SCALE GENOMIC DNA]</scope>
</reference>
<sequence length="165" mass="19214">MKNCTSCKEDKQLIEFGKQASAKDGLQPYCKSCKSIKYKEWREKNAERDKERQAQWKRDNRERLNAWQREWTAANPDKVTIINRRKRGVRKSFSSDKMPSNAFELLVEVYGKLCLKCGVTEKLTIDHIVPLSLGGDNQFENLQILCHSCNSSKQNRSCADYRPHL</sequence>
<dbReference type="RefSeq" id="YP_010651964.1">
    <property type="nucleotide sequence ID" value="NC_070784.1"/>
</dbReference>
<protein>
    <submittedName>
        <fullName evidence="2">HNH endonuclease</fullName>
    </submittedName>
</protein>
<dbReference type="PANTHER" id="PTHR33877">
    <property type="entry name" value="SLL1193 PROTEIN"/>
    <property type="match status" value="1"/>
</dbReference>
<keyword evidence="2" id="KW-0255">Endonuclease</keyword>
<feature type="domain" description="HNH nuclease" evidence="1">
    <location>
        <begin position="102"/>
        <end position="151"/>
    </location>
</feature>
<dbReference type="Gene3D" id="1.10.30.50">
    <property type="match status" value="1"/>
</dbReference>